<dbReference type="InterPro" id="IPR001242">
    <property type="entry name" value="Condensation_dom"/>
</dbReference>
<organism evidence="7 8">
    <name type="scientific">Roseburia inulinivorans</name>
    <dbReference type="NCBI Taxonomy" id="360807"/>
    <lineage>
        <taxon>Bacteria</taxon>
        <taxon>Bacillati</taxon>
        <taxon>Bacillota</taxon>
        <taxon>Clostridia</taxon>
        <taxon>Lachnospirales</taxon>
        <taxon>Lachnospiraceae</taxon>
        <taxon>Roseburia</taxon>
    </lineage>
</organism>
<dbReference type="Gene3D" id="3.30.559.30">
    <property type="entry name" value="Nonribosomal peptide synthetase, condensation domain"/>
    <property type="match status" value="1"/>
</dbReference>
<dbReference type="PANTHER" id="PTHR45527:SF10">
    <property type="entry name" value="PYOCHELIN SYNTHASE PCHF"/>
    <property type="match status" value="1"/>
</dbReference>
<evidence type="ECO:0000313" key="7">
    <source>
        <dbReference type="EMBL" id="CRL40024.1"/>
    </source>
</evidence>
<comment type="cofactor">
    <cofactor evidence="1">
        <name>pantetheine 4'-phosphate</name>
        <dbReference type="ChEBI" id="CHEBI:47942"/>
    </cofactor>
</comment>
<dbReference type="InterPro" id="IPR029058">
    <property type="entry name" value="AB_hydrolase_fold"/>
</dbReference>
<dbReference type="EMBL" id="CVRS01000080">
    <property type="protein sequence ID" value="CRL40024.1"/>
    <property type="molecule type" value="Genomic_DNA"/>
</dbReference>
<dbReference type="InterPro" id="IPR009081">
    <property type="entry name" value="PP-bd_ACP"/>
</dbReference>
<dbReference type="InterPro" id="IPR023213">
    <property type="entry name" value="CAT-like_dom_sf"/>
</dbReference>
<dbReference type="Gene3D" id="3.40.50.980">
    <property type="match status" value="2"/>
</dbReference>
<dbReference type="InterPro" id="IPR020845">
    <property type="entry name" value="AMP-binding_CS"/>
</dbReference>
<evidence type="ECO:0000256" key="2">
    <source>
        <dbReference type="ARBA" id="ARBA00004924"/>
    </source>
</evidence>
<dbReference type="PROSITE" id="PS00455">
    <property type="entry name" value="AMP_BINDING"/>
    <property type="match status" value="1"/>
</dbReference>
<dbReference type="InterPro" id="IPR000873">
    <property type="entry name" value="AMP-dep_synth/lig_dom"/>
</dbReference>
<dbReference type="SUPFAM" id="SSF56801">
    <property type="entry name" value="Acetyl-CoA synthetase-like"/>
    <property type="match status" value="1"/>
</dbReference>
<dbReference type="Pfam" id="PF18563">
    <property type="entry name" value="TubC_N"/>
    <property type="match status" value="1"/>
</dbReference>
<dbReference type="InterPro" id="IPR057737">
    <property type="entry name" value="Condensation_MtbB-like"/>
</dbReference>
<dbReference type="Gene3D" id="1.10.1200.10">
    <property type="entry name" value="ACP-like"/>
    <property type="match status" value="1"/>
</dbReference>
<dbReference type="Proteomes" id="UP000049828">
    <property type="component" value="Unassembled WGS sequence"/>
</dbReference>
<keyword evidence="8" id="KW-1185">Reference proteome</keyword>
<reference evidence="8" key="1">
    <citation type="submission" date="2015-05" db="EMBL/GenBank/DDBJ databases">
        <authorList>
            <consortium name="Pathogen Informatics"/>
        </authorList>
    </citation>
    <scope>NUCLEOTIDE SEQUENCE [LARGE SCALE GENOMIC DNA]</scope>
    <source>
        <strain evidence="8">L1-83</strain>
    </source>
</reference>
<dbReference type="Pfam" id="PF13193">
    <property type="entry name" value="AMP-binding_C"/>
    <property type="match status" value="1"/>
</dbReference>
<keyword evidence="5" id="KW-0436">Ligase</keyword>
<dbReference type="CDD" id="cd12114">
    <property type="entry name" value="A_NRPS_TlmIV_like"/>
    <property type="match status" value="1"/>
</dbReference>
<dbReference type="InterPro" id="IPR045851">
    <property type="entry name" value="AMP-bd_C_sf"/>
</dbReference>
<accession>A0A0M6WR20</accession>
<dbReference type="RefSeq" id="WP_015528475.1">
    <property type="nucleotide sequence ID" value="NZ_CVRS01000080.1"/>
</dbReference>
<dbReference type="FunFam" id="3.40.50.12780:FF:000012">
    <property type="entry name" value="Non-ribosomal peptide synthetase"/>
    <property type="match status" value="1"/>
</dbReference>
<dbReference type="Pfam" id="PF00550">
    <property type="entry name" value="PP-binding"/>
    <property type="match status" value="1"/>
</dbReference>
<dbReference type="SUPFAM" id="SSF53474">
    <property type="entry name" value="alpha/beta-Hydrolases"/>
    <property type="match status" value="1"/>
</dbReference>
<dbReference type="GO" id="GO:0043041">
    <property type="term" value="P:amino acid activation for nonribosomal peptide biosynthetic process"/>
    <property type="evidence" value="ECO:0007669"/>
    <property type="project" value="TreeGrafter"/>
</dbReference>
<gene>
    <name evidence="7" type="ORF">RIL183_04751</name>
</gene>
<dbReference type="GO" id="GO:0044550">
    <property type="term" value="P:secondary metabolite biosynthetic process"/>
    <property type="evidence" value="ECO:0007669"/>
    <property type="project" value="TreeGrafter"/>
</dbReference>
<dbReference type="Gene3D" id="2.30.38.10">
    <property type="entry name" value="Luciferase, Domain 3"/>
    <property type="match status" value="1"/>
</dbReference>
<dbReference type="InterPro" id="IPR036736">
    <property type="entry name" value="ACP-like_sf"/>
</dbReference>
<dbReference type="CDD" id="cd19535">
    <property type="entry name" value="Cyc_NRPS"/>
    <property type="match status" value="1"/>
</dbReference>
<protein>
    <recommendedName>
        <fullName evidence="6">Carrier domain-containing protein</fullName>
    </recommendedName>
</protein>
<keyword evidence="4" id="KW-0597">Phosphoprotein</keyword>
<evidence type="ECO:0000256" key="3">
    <source>
        <dbReference type="ARBA" id="ARBA00022450"/>
    </source>
</evidence>
<dbReference type="Gene3D" id="3.40.50.1820">
    <property type="entry name" value="alpha/beta hydrolase"/>
    <property type="match status" value="1"/>
</dbReference>
<keyword evidence="3" id="KW-0596">Phosphopantetheine</keyword>
<evidence type="ECO:0000313" key="8">
    <source>
        <dbReference type="Proteomes" id="UP000049828"/>
    </source>
</evidence>
<dbReference type="SUPFAM" id="SSF52777">
    <property type="entry name" value="CoA-dependent acyltransferases"/>
    <property type="match status" value="2"/>
</dbReference>
<dbReference type="GO" id="GO:0008610">
    <property type="term" value="P:lipid biosynthetic process"/>
    <property type="evidence" value="ECO:0007669"/>
    <property type="project" value="UniProtKB-ARBA"/>
</dbReference>
<sequence length="1441" mass="163280">MMEDLIKAYEDRGVKFWVENGQLKFKAPSGTLNAEDKVKLRNVKEKLIEYYERKDKSALKADLSKRYEPFPLTGIQSAYLLGRNHNYEYGGVGCHAYFELSMPHMDAERLESAWHKVIMRHDMLRAVFLQNGTQKILEHVDLPKLTYFNMKEAGAETTDSKLNEIRAELAHKQYQADCWPLFDLYLTDTIDKSILHFSIDMLLSDFISMKTILNDLDAFYYEDGKNLKPLQVSFRDVLVYQKEHENDEEVRTKKDRDCEYWKKRLQNFPDAPELPILPESKCEKVTFTQYRHFITPENWSKLCEKARMQRLTPSGVVLSAYAEIIGRWSKRKDFCIDITILNRPSIHSQINEIVGDFTEVDILEISPEYPSNFVERTRKIQNQLWEDLSHSAFTGIDVLREINRQSEKKAIIPVVYTSTVGAADSEQQENWEFMRNSRITYKISQTPQVWIDCQVSEDNGGVLINWDVRDGVFPEGFVNDAFEAFSLLIERLCTNLKVWEQVHPVELPLKTGKVRKSVNKTEKDLPDKMLHEGFYNCLQNCPDEIALIAAEGTFSYKELGSYVAGIQNELCKSGFRKGDFVAISADKGMWQIAAVLAVLFSGGVYLPFDVSQPIARQNKILEKSGTKYLITNKKYQSLEWKEHIVVLAAEDINRTEQALTIVEIPLENPAYIIHTSGTTGDPKGVVISHKAAVNTIEDINSRFDINSADRMFGLANLAFDLSVYDIFGAFNAGAALVLPDPEKQKDPYYWVETIKKNEITVWNSVPAQMQMLVSVLESRGVSGDFPLKVVLLSGDWIPVTLPDQIHTSCKKAKVVSLGGATEAAIWSIYHEIEEVPDGAVSIPYGKPLANQKFYVLNEKMEQCPDWVPGDLYIGGKGLALEYLNKPEETNAHFMYDKQLQERIYKTGDIGRYWPDGTIEFMGREDTQVKIHGHRIELSEIESALLSNTLVKTAVAVIVGKRPQDYKIVAFVEGNIEVSELTEYIKTQVPEYMVPSRFEVNEKIPLSANGKVERKALKKLAETYFQNTGKCEMPPHEGLEKEIAELWKTLLKIDRVNRTDNFYDIGGDSLLVAQAVSKTKEAINVAKDVEWDRLMIGMLQNPTIMDFAQFLNSVQIGTSHEENEISETPLNIIADIPEGGEVMKVFFPGGIGFLQQFNTLFQILVNNPERTEGIAAFNYTEDKEYLDSEEKDHIVTIGRRYADLLLNSGYRKFKLIGYCMGGLVAIEAARALLEAGAEVLPVVTIDTIPIVLEMEGDLLMERSYGLMVGADVSKAGHVKRDELVQMALELLKDHNNGFIEEDAILGLTGELPELAACYKKQKTLSKRERMENLKNAIPENSMQLSSEDMNRFDELFEIYKRNYRCAIGYTPKPFAGDLQALSCMDDHSPFVPVMKPGTEAFLSKCALGNLEVLPIGGNHLSCLMTPNVEGMANLLDGKGERV</sequence>
<dbReference type="OrthoDB" id="9778383at2"/>
<dbReference type="PROSITE" id="PS50075">
    <property type="entry name" value="CARRIER"/>
    <property type="match status" value="1"/>
</dbReference>
<dbReference type="GO" id="GO:0016874">
    <property type="term" value="F:ligase activity"/>
    <property type="evidence" value="ECO:0007669"/>
    <property type="project" value="UniProtKB-KW"/>
</dbReference>
<dbReference type="Gene3D" id="1.10.10.1830">
    <property type="entry name" value="Non-ribosomal peptide synthase, adenylation domain"/>
    <property type="match status" value="1"/>
</dbReference>
<dbReference type="FunFam" id="3.30.559.30:FF:000006">
    <property type="entry name" value="Yersiniabactin polyketide/non-ribosomal peptide synthetase"/>
    <property type="match status" value="1"/>
</dbReference>
<proteinExistence type="predicted"/>
<evidence type="ECO:0000259" key="6">
    <source>
        <dbReference type="PROSITE" id="PS50075"/>
    </source>
</evidence>
<dbReference type="Pfam" id="PF00501">
    <property type="entry name" value="AMP-binding"/>
    <property type="match status" value="1"/>
</dbReference>
<dbReference type="FunFam" id="3.30.559.10:FF:000023">
    <property type="entry name" value="Non-ribosomal peptide synthetase"/>
    <property type="match status" value="1"/>
</dbReference>
<evidence type="ECO:0000256" key="1">
    <source>
        <dbReference type="ARBA" id="ARBA00001957"/>
    </source>
</evidence>
<dbReference type="InterPro" id="IPR041464">
    <property type="entry name" value="TubC_N"/>
</dbReference>
<dbReference type="GO" id="GO:0005737">
    <property type="term" value="C:cytoplasm"/>
    <property type="evidence" value="ECO:0007669"/>
    <property type="project" value="TreeGrafter"/>
</dbReference>
<evidence type="ECO:0000256" key="4">
    <source>
        <dbReference type="ARBA" id="ARBA00022553"/>
    </source>
</evidence>
<dbReference type="Gene3D" id="3.30.559.10">
    <property type="entry name" value="Chloramphenicol acetyltransferase-like domain"/>
    <property type="match status" value="1"/>
</dbReference>
<feature type="domain" description="Carrier" evidence="6">
    <location>
        <begin position="1033"/>
        <end position="1114"/>
    </location>
</feature>
<dbReference type="SUPFAM" id="SSF47336">
    <property type="entry name" value="ACP-like"/>
    <property type="match status" value="1"/>
</dbReference>
<comment type="pathway">
    <text evidence="2">Siderophore biosynthesis.</text>
</comment>
<evidence type="ECO:0000256" key="5">
    <source>
        <dbReference type="ARBA" id="ARBA00022598"/>
    </source>
</evidence>
<dbReference type="Gene3D" id="3.30.300.30">
    <property type="match status" value="1"/>
</dbReference>
<dbReference type="InterPro" id="IPR025110">
    <property type="entry name" value="AMP-bd_C"/>
</dbReference>
<dbReference type="Pfam" id="PF00668">
    <property type="entry name" value="Condensation"/>
    <property type="match status" value="1"/>
</dbReference>
<dbReference type="GO" id="GO:0031177">
    <property type="term" value="F:phosphopantetheine binding"/>
    <property type="evidence" value="ECO:0007669"/>
    <property type="project" value="TreeGrafter"/>
</dbReference>
<name>A0A0M6WR20_9FIRM</name>
<dbReference type="Pfam" id="PF00975">
    <property type="entry name" value="Thioesterase"/>
    <property type="match status" value="1"/>
</dbReference>
<dbReference type="NCBIfam" id="TIGR01733">
    <property type="entry name" value="AA-adenyl-dom"/>
    <property type="match status" value="1"/>
</dbReference>
<dbReference type="InterPro" id="IPR001031">
    <property type="entry name" value="Thioesterase"/>
</dbReference>
<dbReference type="InterPro" id="IPR044894">
    <property type="entry name" value="TubC_N_sf"/>
</dbReference>
<dbReference type="PANTHER" id="PTHR45527">
    <property type="entry name" value="NONRIBOSOMAL PEPTIDE SYNTHETASE"/>
    <property type="match status" value="1"/>
</dbReference>
<dbReference type="InterPro" id="IPR010071">
    <property type="entry name" value="AA_adenyl_dom"/>
</dbReference>